<dbReference type="Proteomes" id="UP001372834">
    <property type="component" value="Unassembled WGS sequence"/>
</dbReference>
<dbReference type="GO" id="GO:0045296">
    <property type="term" value="F:cadherin binding"/>
    <property type="evidence" value="ECO:0007669"/>
    <property type="project" value="InterPro"/>
</dbReference>
<dbReference type="GO" id="GO:0007155">
    <property type="term" value="P:cell adhesion"/>
    <property type="evidence" value="ECO:0007669"/>
    <property type="project" value="InterPro"/>
</dbReference>
<gene>
    <name evidence="5" type="ORF">RUM43_003970</name>
</gene>
<dbReference type="AlphaFoldDB" id="A0AAN8PAY7"/>
<dbReference type="GO" id="GO:0071944">
    <property type="term" value="C:cell periphery"/>
    <property type="evidence" value="ECO:0007669"/>
    <property type="project" value="UniProtKB-ARBA"/>
</dbReference>
<name>A0AAN8PAY7_POLSC</name>
<sequence length="735" mass="81099">MAGVKPFGPDTTLEIKTKSIEQTLLPLVQQISTLVNVRDRGVLSERNLRAVARVGQAVNLAVERFVTVGETIGDGNSEIKLDMYEACKEAREAGAGIEKLCEMEECLTERGAVVRAARALLASVTRVLLLADIVVVKQLLLAKDKVARSLGRLESVSNFTEFVKAFSQFGAEMVELAHLTGDRQNDTKDERRRAQMQAARQVLERSTMMLLVSSKTCLRHPECHTARENRDTVFCQMRRAMDLIHYVVKDGVLDPSEISSSEEWEANRTVHGALQRLEGLVQTALLAAHCQEGLTEALDTIIERAQDFTDSANTSHEHRQRILEYIQLAKIKLDAVLNSDCAIDGASPSDETERMVEYLLTNLRDLRKQLQEAAFTQATELEGVIRQGSAALDGLKNLALAADIDRLEIFGDRFAEHTDHILEICKLVRHMAPYDSLQVAAKYTEINVKVYAPQVLSAANTLAIYPTSKIAKENLDVFIDMWQALVTDVTAVTKEIIDVCKGKDLKHVYMSLPRPGKHGTTSKPLKASMLDSEEQAKIAKAGLEMKMMTNEMEAEADKWRQDDNNDIVKRARNMSSMAFSMYQFTKGEGTLKTTQDLFTQAEYFAEEANRLYKVARQFSYQVPAGSHKMELLESLSGVPTHVQQLQFTVKDPTVGKAATFTKVDLVIHETKSLMNIISKVVTNCFVCCNKYNIDLRGISVGNRGVSGGDDDGGCGGTGGGGDGKLGTVGSADPSI</sequence>
<feature type="compositionally biased region" description="Gly residues" evidence="4">
    <location>
        <begin position="713"/>
        <end position="726"/>
    </location>
</feature>
<evidence type="ECO:0000313" key="5">
    <source>
        <dbReference type="EMBL" id="KAK6642468.1"/>
    </source>
</evidence>
<dbReference type="Pfam" id="PF01044">
    <property type="entry name" value="Vinculin"/>
    <property type="match status" value="2"/>
</dbReference>
<evidence type="ECO:0008006" key="7">
    <source>
        <dbReference type="Google" id="ProtNLM"/>
    </source>
</evidence>
<organism evidence="5 6">
    <name type="scientific">Polyplax serrata</name>
    <name type="common">Common mouse louse</name>
    <dbReference type="NCBI Taxonomy" id="468196"/>
    <lineage>
        <taxon>Eukaryota</taxon>
        <taxon>Metazoa</taxon>
        <taxon>Ecdysozoa</taxon>
        <taxon>Arthropoda</taxon>
        <taxon>Hexapoda</taxon>
        <taxon>Insecta</taxon>
        <taxon>Pterygota</taxon>
        <taxon>Neoptera</taxon>
        <taxon>Paraneoptera</taxon>
        <taxon>Psocodea</taxon>
        <taxon>Troctomorpha</taxon>
        <taxon>Phthiraptera</taxon>
        <taxon>Anoplura</taxon>
        <taxon>Polyplacidae</taxon>
        <taxon>Polyplax</taxon>
    </lineage>
</organism>
<evidence type="ECO:0000256" key="3">
    <source>
        <dbReference type="ARBA" id="ARBA00022490"/>
    </source>
</evidence>
<accession>A0AAN8PAY7</accession>
<proteinExistence type="inferred from homology"/>
<dbReference type="PANTHER" id="PTHR46342">
    <property type="entry name" value="ALPHA-CATULIN"/>
    <property type="match status" value="1"/>
</dbReference>
<evidence type="ECO:0000256" key="4">
    <source>
        <dbReference type="SAM" id="MobiDB-lite"/>
    </source>
</evidence>
<dbReference type="EMBL" id="JAWJWE010000002">
    <property type="protein sequence ID" value="KAK6642468.1"/>
    <property type="molecule type" value="Genomic_DNA"/>
</dbReference>
<evidence type="ECO:0000256" key="1">
    <source>
        <dbReference type="ARBA" id="ARBA00004496"/>
    </source>
</evidence>
<reference evidence="5 6" key="1">
    <citation type="submission" date="2023-10" db="EMBL/GenBank/DDBJ databases">
        <title>Genomes of two closely related lineages of the louse Polyplax serrata with different host specificities.</title>
        <authorList>
            <person name="Martinu J."/>
            <person name="Tarabai H."/>
            <person name="Stefka J."/>
            <person name="Hypsa V."/>
        </authorList>
    </citation>
    <scope>NUCLEOTIDE SEQUENCE [LARGE SCALE GENOMIC DNA]</scope>
    <source>
        <strain evidence="5">HR10_N</strain>
    </source>
</reference>
<keyword evidence="3" id="KW-0963">Cytoplasm</keyword>
<protein>
    <recommendedName>
        <fullName evidence="7">Alpha-catulin</fullName>
    </recommendedName>
</protein>
<evidence type="ECO:0000313" key="6">
    <source>
        <dbReference type="Proteomes" id="UP001372834"/>
    </source>
</evidence>
<dbReference type="SUPFAM" id="SSF47220">
    <property type="entry name" value="alpha-catenin/vinculin-like"/>
    <property type="match status" value="3"/>
</dbReference>
<dbReference type="InterPro" id="IPR001033">
    <property type="entry name" value="Alpha_catenin"/>
</dbReference>
<comment type="similarity">
    <text evidence="2">Belongs to the vinculin/alpha-catenin family.</text>
</comment>
<dbReference type="InterPro" id="IPR036723">
    <property type="entry name" value="Alpha-catenin/vinculin-like_sf"/>
</dbReference>
<dbReference type="PANTHER" id="PTHR46342:SF1">
    <property type="entry name" value="ALPHA-CATULIN"/>
    <property type="match status" value="1"/>
</dbReference>
<dbReference type="InterPro" id="IPR006077">
    <property type="entry name" value="Vinculin/catenin"/>
</dbReference>
<feature type="region of interest" description="Disordered" evidence="4">
    <location>
        <begin position="711"/>
        <end position="735"/>
    </location>
</feature>
<dbReference type="GO" id="GO:0005737">
    <property type="term" value="C:cytoplasm"/>
    <property type="evidence" value="ECO:0007669"/>
    <property type="project" value="UniProtKB-SubCell"/>
</dbReference>
<dbReference type="PRINTS" id="PR00805">
    <property type="entry name" value="ALPHACATENIN"/>
</dbReference>
<dbReference type="GO" id="GO:0051015">
    <property type="term" value="F:actin filament binding"/>
    <property type="evidence" value="ECO:0007669"/>
    <property type="project" value="InterPro"/>
</dbReference>
<dbReference type="InterPro" id="IPR030045">
    <property type="entry name" value="CTNNAL1"/>
</dbReference>
<comment type="caution">
    <text evidence="5">The sequence shown here is derived from an EMBL/GenBank/DDBJ whole genome shotgun (WGS) entry which is preliminary data.</text>
</comment>
<evidence type="ECO:0000256" key="2">
    <source>
        <dbReference type="ARBA" id="ARBA00008376"/>
    </source>
</evidence>
<dbReference type="GO" id="GO:0007266">
    <property type="term" value="P:Rho protein signal transduction"/>
    <property type="evidence" value="ECO:0007669"/>
    <property type="project" value="InterPro"/>
</dbReference>
<dbReference type="Gene3D" id="1.20.120.230">
    <property type="entry name" value="Alpha-catenin/vinculin-like"/>
    <property type="match status" value="4"/>
</dbReference>
<comment type="subcellular location">
    <subcellularLocation>
        <location evidence="1">Cytoplasm</location>
    </subcellularLocation>
</comment>